<gene>
    <name evidence="3" type="ORF">SFH28_01050</name>
</gene>
<comment type="caution">
    <text evidence="3">The sequence shown here is derived from an EMBL/GenBank/DDBJ whole genome shotgun (WGS) entry which is preliminary data.</text>
</comment>
<protein>
    <recommendedName>
        <fullName evidence="2">Replication-associated protein ORF2/G2P domain-containing protein</fullName>
    </recommendedName>
</protein>
<dbReference type="EMBL" id="JAWWVP010000001">
    <property type="protein sequence ID" value="MDX5039450.1"/>
    <property type="molecule type" value="Genomic_DNA"/>
</dbReference>
<name>A0AAP6BMQ0_STRAP</name>
<evidence type="ECO:0000259" key="2">
    <source>
        <dbReference type="Pfam" id="PF23343"/>
    </source>
</evidence>
<feature type="compositionally biased region" description="Basic and acidic residues" evidence="1">
    <location>
        <begin position="277"/>
        <end position="288"/>
    </location>
</feature>
<feature type="region of interest" description="Disordered" evidence="1">
    <location>
        <begin position="261"/>
        <end position="288"/>
    </location>
</feature>
<dbReference type="Pfam" id="PF23343">
    <property type="entry name" value="REP_ORF2-G2P"/>
    <property type="match status" value="1"/>
</dbReference>
<reference evidence="3" key="1">
    <citation type="submission" date="2023-11" db="EMBL/GenBank/DDBJ databases">
        <title>Streptococcus anginosus urogential strains.</title>
        <authorList>
            <person name="Appleberry H."/>
            <person name="Garcia-Israel J."/>
            <person name="Wolfe A."/>
            <person name="Putonti C."/>
        </authorList>
    </citation>
    <scope>NUCLEOTIDE SEQUENCE</scope>
    <source>
        <strain evidence="3">UMB1758</strain>
    </source>
</reference>
<dbReference type="InterPro" id="IPR056906">
    <property type="entry name" value="ORF2/G2P_dom"/>
</dbReference>
<proteinExistence type="predicted"/>
<evidence type="ECO:0000313" key="3">
    <source>
        <dbReference type="EMBL" id="MDX5039450.1"/>
    </source>
</evidence>
<dbReference type="AlphaFoldDB" id="A0AAP6BMQ0"/>
<dbReference type="RefSeq" id="WP_021001772.1">
    <property type="nucleotide sequence ID" value="NZ_CP012805.1"/>
</dbReference>
<sequence length="288" mass="34035">MSDEYNAKIVGFPDHIEVIKYGKTRRKPGRQIIRATEPKIRDEDEQELYDYQQAQKIRRKIKYYCQSNDFDLFWTLTFDDNKVDARDYPYAKKRLRAWLKYQREKYGKFQYIFVAELHKSGRIHFHGLTAGFSPPLTEARSPKTNRLIKKKGLQIYNAETWKNGFSTVSKIQDREKTANYISKYITKELMAIPSGYHQPRYFVSRGLNQPDIEYKTIADKELANFIPTFVAGELDMNTLEFEKTVSIYNLKENDKKELIQDSTPDTVIKSRMKTKRDKNDSNEKETDS</sequence>
<accession>A0AAP6BMQ0</accession>
<feature type="domain" description="Replication-associated protein ORF2/G2P" evidence="2">
    <location>
        <begin position="72"/>
        <end position="188"/>
    </location>
</feature>
<organism evidence="3">
    <name type="scientific">Streptococcus anginosus</name>
    <dbReference type="NCBI Taxonomy" id="1328"/>
    <lineage>
        <taxon>Bacteria</taxon>
        <taxon>Bacillati</taxon>
        <taxon>Bacillota</taxon>
        <taxon>Bacilli</taxon>
        <taxon>Lactobacillales</taxon>
        <taxon>Streptococcaceae</taxon>
        <taxon>Streptococcus</taxon>
        <taxon>Streptococcus anginosus group</taxon>
    </lineage>
</organism>
<evidence type="ECO:0000256" key="1">
    <source>
        <dbReference type="SAM" id="MobiDB-lite"/>
    </source>
</evidence>